<keyword evidence="3" id="KW-0614">Plasmid</keyword>
<dbReference type="Pfam" id="PF01076">
    <property type="entry name" value="Mob_Pre"/>
    <property type="match status" value="1"/>
</dbReference>
<accession>A0A0H5Q2L8</accession>
<dbReference type="NCBIfam" id="NF041497">
    <property type="entry name" value="MobV"/>
    <property type="match status" value="1"/>
</dbReference>
<reference evidence="3" key="2">
    <citation type="submission" date="2015-07" db="EMBL/GenBank/DDBJ databases">
        <title>Plasmids, circular viruses and viroids from rat gut.</title>
        <authorList>
            <person name="Jorgensen T.J."/>
            <person name="Hansen M.A."/>
            <person name="Xu Z."/>
            <person name="Tabak M.A."/>
            <person name="Sorensen S.J."/>
            <person name="Hansen L.H."/>
        </authorList>
    </citation>
    <scope>NUCLEOTIDE SEQUENCE</scope>
    <source>
        <plasmid evidence="3">pRGRH0707</plasmid>
    </source>
</reference>
<proteinExistence type="predicted"/>
<dbReference type="GO" id="GO:0003677">
    <property type="term" value="F:DNA binding"/>
    <property type="evidence" value="ECO:0007669"/>
    <property type="project" value="InterPro"/>
</dbReference>
<dbReference type="InterPro" id="IPR001668">
    <property type="entry name" value="Mob_Pre"/>
</dbReference>
<reference evidence="3" key="1">
    <citation type="submission" date="2015-06" db="EMBL/GenBank/DDBJ databases">
        <authorList>
            <person name="Joergensen T."/>
        </authorList>
    </citation>
    <scope>NUCLEOTIDE SEQUENCE</scope>
    <source>
        <plasmid evidence="3">pRGRH0707</plasmid>
    </source>
</reference>
<sequence length="483" mass="55005">MATPKQVMDFRPSKGITTAQSNEHQRRWTEKGWGSAEATGNYDRSRERLNFEVRGGKVCPLDKSRSIPERMADILRSRGIKDPNEGLAEPRFRTVVNFIFGGSRDRMTELAFGDQKVNLTHGADNSHLTRCKDIEEWAKDVYRFVADKYGEENIVAFIVHLDETNPHVHCTLLPIKDGKFAYKQIFAGKDKYEFSARMKALHSEFADVNKRWGMERGTSVSETGARHRTTEEYRRQLSEQCTTIEQSVASHQRTLASLQSDIRLAERRVKGLTSMVNNLLQEKSEKEAALAELHRQILAGHDNPDALRKQVQELERELSTIQSKLDDKQEKLSEADRKLDALREEMTAMKERTEELRQEAHRYSDTIRQGADTVLRSALLENMVSEFSERVAQLSNEGKDVFDGSLLQAFAENGTDVMYCATLLFLGYVDDATTFAEGHGGGGSSSDLKWGRDDDEDERAWARRCMMKAARMMHPSSGKKKKR</sequence>
<dbReference type="EMBL" id="LN853324">
    <property type="protein sequence ID" value="CRY95659.1"/>
    <property type="molecule type" value="Genomic_DNA"/>
</dbReference>
<protein>
    <recommendedName>
        <fullName evidence="4">Recombinase</fullName>
    </recommendedName>
</protein>
<dbReference type="Gene3D" id="1.20.5.340">
    <property type="match status" value="1"/>
</dbReference>
<organism evidence="3">
    <name type="scientific">uncultured prokaryote</name>
    <dbReference type="NCBI Taxonomy" id="198431"/>
    <lineage>
        <taxon>unclassified sequences</taxon>
        <taxon>environmental samples</taxon>
    </lineage>
</organism>
<dbReference type="CDD" id="cd17242">
    <property type="entry name" value="MobM_relaxase"/>
    <property type="match status" value="1"/>
</dbReference>
<evidence type="ECO:0000256" key="1">
    <source>
        <dbReference type="SAM" id="Coils"/>
    </source>
</evidence>
<evidence type="ECO:0008006" key="4">
    <source>
        <dbReference type="Google" id="ProtNLM"/>
    </source>
</evidence>
<dbReference type="Gene3D" id="3.30.930.30">
    <property type="match status" value="1"/>
</dbReference>
<keyword evidence="1" id="KW-0175">Coiled coil</keyword>
<dbReference type="SUPFAM" id="SSF57997">
    <property type="entry name" value="Tropomyosin"/>
    <property type="match status" value="1"/>
</dbReference>
<dbReference type="AlphaFoldDB" id="A0A0H5Q2L8"/>
<dbReference type="PANTHER" id="PTHR18937">
    <property type="entry name" value="STRUCTURAL MAINTENANCE OF CHROMOSOMES SMC FAMILY MEMBER"/>
    <property type="match status" value="1"/>
</dbReference>
<evidence type="ECO:0000313" key="3">
    <source>
        <dbReference type="EMBL" id="CRY95659.1"/>
    </source>
</evidence>
<evidence type="ECO:0000256" key="2">
    <source>
        <dbReference type="SAM" id="MobiDB-lite"/>
    </source>
</evidence>
<feature type="coiled-coil region" evidence="1">
    <location>
        <begin position="248"/>
        <end position="397"/>
    </location>
</feature>
<feature type="region of interest" description="Disordered" evidence="2">
    <location>
        <begin position="18"/>
        <end position="39"/>
    </location>
</feature>
<name>A0A0H5Q2L8_9ZZZZ</name>
<geneLocation type="plasmid" evidence="3">
    <name>pRGRH0707</name>
</geneLocation>
<dbReference type="GO" id="GO:0006310">
    <property type="term" value="P:DNA recombination"/>
    <property type="evidence" value="ECO:0007669"/>
    <property type="project" value="InterPro"/>
</dbReference>